<dbReference type="WBParaSite" id="HNAJ_0000862901-mRNA-1">
    <property type="protein sequence ID" value="HNAJ_0000862901-mRNA-1"/>
    <property type="gene ID" value="HNAJ_0000862901"/>
</dbReference>
<organism evidence="3">
    <name type="scientific">Rodentolepis nana</name>
    <name type="common">Dwarf tapeworm</name>
    <name type="synonym">Hymenolepis nana</name>
    <dbReference type="NCBI Taxonomy" id="102285"/>
    <lineage>
        <taxon>Eukaryota</taxon>
        <taxon>Metazoa</taxon>
        <taxon>Spiralia</taxon>
        <taxon>Lophotrochozoa</taxon>
        <taxon>Platyhelminthes</taxon>
        <taxon>Cestoda</taxon>
        <taxon>Eucestoda</taxon>
        <taxon>Cyclophyllidea</taxon>
        <taxon>Hymenolepididae</taxon>
        <taxon>Rodentolepis</taxon>
    </lineage>
</organism>
<proteinExistence type="predicted"/>
<reference evidence="3" key="1">
    <citation type="submission" date="2017-02" db="UniProtKB">
        <authorList>
            <consortium name="WormBaseParasite"/>
        </authorList>
    </citation>
    <scope>IDENTIFICATION</scope>
</reference>
<protein>
    <submittedName>
        <fullName evidence="3">LAM_G_DOMAIN domain-containing protein</fullName>
    </submittedName>
</protein>
<dbReference type="Proteomes" id="UP000278807">
    <property type="component" value="Unassembled WGS sequence"/>
</dbReference>
<dbReference type="EMBL" id="UZAE01012342">
    <property type="protein sequence ID" value="VDO04655.1"/>
    <property type="molecule type" value="Genomic_DNA"/>
</dbReference>
<gene>
    <name evidence="1" type="ORF">HNAJ_LOCUS8625</name>
</gene>
<name>A0A0R3TMR6_RODNA</name>
<evidence type="ECO:0000313" key="1">
    <source>
        <dbReference type="EMBL" id="VDO04655.1"/>
    </source>
</evidence>
<accession>A0A0R3TMR6</accession>
<keyword evidence="2" id="KW-1185">Reference proteome</keyword>
<dbReference type="AlphaFoldDB" id="A0A0R3TMR6"/>
<evidence type="ECO:0000313" key="2">
    <source>
        <dbReference type="Proteomes" id="UP000278807"/>
    </source>
</evidence>
<reference evidence="1 2" key="2">
    <citation type="submission" date="2018-11" db="EMBL/GenBank/DDBJ databases">
        <authorList>
            <consortium name="Pathogen Informatics"/>
        </authorList>
    </citation>
    <scope>NUCLEOTIDE SEQUENCE [LARGE SCALE GENOMIC DNA]</scope>
</reference>
<evidence type="ECO:0000313" key="3">
    <source>
        <dbReference type="WBParaSite" id="HNAJ_0000862901-mRNA-1"/>
    </source>
</evidence>
<sequence>MLFDLNNLESTPFGIATLSGNKAVVYLRQWLNADSESFYELNVVISLGRLTTSRRVTCDYGLKTRG</sequence>